<dbReference type="InterPro" id="IPR017972">
    <property type="entry name" value="Cyt_P450_CS"/>
</dbReference>
<comment type="caution">
    <text evidence="4">The sequence shown here is derived from an EMBL/GenBank/DDBJ whole genome shotgun (WGS) entry which is preliminary data.</text>
</comment>
<organism evidence="4 5">
    <name type="scientific">Pseudonocardia ailaonensis</name>
    <dbReference type="NCBI Taxonomy" id="367279"/>
    <lineage>
        <taxon>Bacteria</taxon>
        <taxon>Bacillati</taxon>
        <taxon>Actinomycetota</taxon>
        <taxon>Actinomycetes</taxon>
        <taxon>Pseudonocardiales</taxon>
        <taxon>Pseudonocardiaceae</taxon>
        <taxon>Pseudonocardia</taxon>
    </lineage>
</organism>
<dbReference type="Pfam" id="PF00067">
    <property type="entry name" value="p450"/>
    <property type="match status" value="1"/>
</dbReference>
<keyword evidence="2" id="KW-0503">Monooxygenase</keyword>
<dbReference type="InterPro" id="IPR002397">
    <property type="entry name" value="Cyt_P450_B"/>
</dbReference>
<gene>
    <name evidence="4" type="ORF">GCM10009836_44270</name>
</gene>
<feature type="region of interest" description="Disordered" evidence="3">
    <location>
        <begin position="101"/>
        <end position="122"/>
    </location>
</feature>
<dbReference type="PRINTS" id="PR00385">
    <property type="entry name" value="P450"/>
</dbReference>
<dbReference type="InterPro" id="IPR036396">
    <property type="entry name" value="Cyt_P450_sf"/>
</dbReference>
<dbReference type="Gene3D" id="1.10.630.10">
    <property type="entry name" value="Cytochrome P450"/>
    <property type="match status" value="1"/>
</dbReference>
<evidence type="ECO:0000256" key="1">
    <source>
        <dbReference type="ARBA" id="ARBA00010617"/>
    </source>
</evidence>
<keyword evidence="2" id="KW-0408">Iron</keyword>
<reference evidence="4 5" key="1">
    <citation type="journal article" date="2019" name="Int. J. Syst. Evol. Microbiol.">
        <title>The Global Catalogue of Microorganisms (GCM) 10K type strain sequencing project: providing services to taxonomists for standard genome sequencing and annotation.</title>
        <authorList>
            <consortium name="The Broad Institute Genomics Platform"/>
            <consortium name="The Broad Institute Genome Sequencing Center for Infectious Disease"/>
            <person name="Wu L."/>
            <person name="Ma J."/>
        </authorList>
    </citation>
    <scope>NUCLEOTIDE SEQUENCE [LARGE SCALE GENOMIC DNA]</scope>
    <source>
        <strain evidence="4 5">JCM 16009</strain>
    </source>
</reference>
<evidence type="ECO:0000313" key="4">
    <source>
        <dbReference type="EMBL" id="GAA1859202.1"/>
    </source>
</evidence>
<name>A0ABN2N9L5_9PSEU</name>
<dbReference type="PRINTS" id="PR00359">
    <property type="entry name" value="BP450"/>
</dbReference>
<dbReference type="EMBL" id="BAAAQK010000017">
    <property type="protein sequence ID" value="GAA1859202.1"/>
    <property type="molecule type" value="Genomic_DNA"/>
</dbReference>
<protein>
    <submittedName>
        <fullName evidence="4">Cytochrome P450</fullName>
    </submittedName>
</protein>
<proteinExistence type="inferred from homology"/>
<keyword evidence="2" id="KW-0560">Oxidoreductase</keyword>
<evidence type="ECO:0000313" key="5">
    <source>
        <dbReference type="Proteomes" id="UP001500449"/>
    </source>
</evidence>
<dbReference type="PANTHER" id="PTHR46696:SF6">
    <property type="entry name" value="P450, PUTATIVE (EUROFUNG)-RELATED"/>
    <property type="match status" value="1"/>
</dbReference>
<accession>A0ABN2N9L5</accession>
<dbReference type="PROSITE" id="PS00086">
    <property type="entry name" value="CYTOCHROME_P450"/>
    <property type="match status" value="1"/>
</dbReference>
<dbReference type="SUPFAM" id="SSF48264">
    <property type="entry name" value="Cytochrome P450"/>
    <property type="match status" value="1"/>
</dbReference>
<keyword evidence="2" id="KW-0479">Metal-binding</keyword>
<dbReference type="PANTHER" id="PTHR46696">
    <property type="entry name" value="P450, PUTATIVE (EUROFUNG)-RELATED"/>
    <property type="match status" value="1"/>
</dbReference>
<sequence>MTGSVADRALPEEVGRFLSLDPGVMSCPVDAFDELRDIAPVVEYPSHRMVVVTGRAEVSQVLRDTATFSSNQHANEESSHNMTEVLRRASAIARQRGGHTDLLDASGQTYPPVPPHSDPPLHTRQRRLIQPAFAPRRARAAEDMIVEMADRILDGLGDRDQIEIRSEYSDPLMVGYILTELHSVPEHAEMLLGWVGAFIRMQGSKLTDDELDEIAQARVDFDEYFLERIADIQANGSDDLLGKLVAAEIEGERLTVAELLMVAQTLLVGGTETSSTTTSKAVLHLTQHPELADELRAEPSKLAGFVEETLRLNGPIHLLFRRATRDVDLGGVMIPAGTRVGVHLGAAGRDAESCPVPHEVDVNRTQPPQLMFGSGAHYCAGAELARVQVRVALDRLLRRYRLLELPVPFEDIRFHPQINLHRPVELPIRLVRD</sequence>
<dbReference type="InterPro" id="IPR001128">
    <property type="entry name" value="Cyt_P450"/>
</dbReference>
<keyword evidence="5" id="KW-1185">Reference proteome</keyword>
<keyword evidence="2" id="KW-0349">Heme</keyword>
<evidence type="ECO:0000256" key="3">
    <source>
        <dbReference type="SAM" id="MobiDB-lite"/>
    </source>
</evidence>
<evidence type="ECO:0000256" key="2">
    <source>
        <dbReference type="RuleBase" id="RU000461"/>
    </source>
</evidence>
<dbReference type="RefSeq" id="WP_344420203.1">
    <property type="nucleotide sequence ID" value="NZ_BAAAQK010000017.1"/>
</dbReference>
<comment type="similarity">
    <text evidence="1 2">Belongs to the cytochrome P450 family.</text>
</comment>
<dbReference type="Proteomes" id="UP001500449">
    <property type="component" value="Unassembled WGS sequence"/>
</dbReference>